<organism evidence="2 3">
    <name type="scientific">Vespula pensylvanica</name>
    <name type="common">Western yellow jacket</name>
    <name type="synonym">Wasp</name>
    <dbReference type="NCBI Taxonomy" id="30213"/>
    <lineage>
        <taxon>Eukaryota</taxon>
        <taxon>Metazoa</taxon>
        <taxon>Ecdysozoa</taxon>
        <taxon>Arthropoda</taxon>
        <taxon>Hexapoda</taxon>
        <taxon>Insecta</taxon>
        <taxon>Pterygota</taxon>
        <taxon>Neoptera</taxon>
        <taxon>Endopterygota</taxon>
        <taxon>Hymenoptera</taxon>
        <taxon>Apocrita</taxon>
        <taxon>Aculeata</taxon>
        <taxon>Vespoidea</taxon>
        <taxon>Vespidae</taxon>
        <taxon>Vespinae</taxon>
        <taxon>Vespula</taxon>
    </lineage>
</organism>
<evidence type="ECO:0000313" key="3">
    <source>
        <dbReference type="Proteomes" id="UP000600918"/>
    </source>
</evidence>
<proteinExistence type="predicted"/>
<name>A0A834P2A8_VESPE</name>
<sequence length="88" mass="10136">MQRPFESSDCECREEWLYNRCMKRAEEKAGALTGNHTAPTPPSPVPTSSFTERDRGLANRQQRFKIAPCHDEDEVTKLLQRKKSVELT</sequence>
<gene>
    <name evidence="2" type="ORF">H0235_007996</name>
</gene>
<comment type="caution">
    <text evidence="2">The sequence shown here is derived from an EMBL/GenBank/DDBJ whole genome shotgun (WGS) entry which is preliminary data.</text>
</comment>
<feature type="region of interest" description="Disordered" evidence="1">
    <location>
        <begin position="31"/>
        <end position="57"/>
    </location>
</feature>
<dbReference type="AlphaFoldDB" id="A0A834P2A8"/>
<protein>
    <submittedName>
        <fullName evidence="2">Uncharacterized protein</fullName>
    </submittedName>
</protein>
<dbReference type="Proteomes" id="UP000600918">
    <property type="component" value="Unassembled WGS sequence"/>
</dbReference>
<evidence type="ECO:0000256" key="1">
    <source>
        <dbReference type="SAM" id="MobiDB-lite"/>
    </source>
</evidence>
<evidence type="ECO:0000313" key="2">
    <source>
        <dbReference type="EMBL" id="KAF7425558.1"/>
    </source>
</evidence>
<keyword evidence="3" id="KW-1185">Reference proteome</keyword>
<reference evidence="2" key="1">
    <citation type="journal article" date="2020" name="G3 (Bethesda)">
        <title>High-Quality Assemblies for Three Invasive Social Wasps from the &lt;i&gt;Vespula&lt;/i&gt; Genus.</title>
        <authorList>
            <person name="Harrop T.W.R."/>
            <person name="Guhlin J."/>
            <person name="McLaughlin G.M."/>
            <person name="Permina E."/>
            <person name="Stockwell P."/>
            <person name="Gilligan J."/>
            <person name="Le Lec M.F."/>
            <person name="Gruber M.A.M."/>
            <person name="Quinn O."/>
            <person name="Lovegrove M."/>
            <person name="Duncan E.J."/>
            <person name="Remnant E.J."/>
            <person name="Van Eeckhoven J."/>
            <person name="Graham B."/>
            <person name="Knapp R.A."/>
            <person name="Langford K.W."/>
            <person name="Kronenberg Z."/>
            <person name="Press M.O."/>
            <person name="Eacker S.M."/>
            <person name="Wilson-Rankin E.E."/>
            <person name="Purcell J."/>
            <person name="Lester P.J."/>
            <person name="Dearden P.K."/>
        </authorList>
    </citation>
    <scope>NUCLEOTIDE SEQUENCE</scope>
    <source>
        <strain evidence="2">Volc-1</strain>
    </source>
</reference>
<dbReference type="EMBL" id="JACSDY010000006">
    <property type="protein sequence ID" value="KAF7425558.1"/>
    <property type="molecule type" value="Genomic_DNA"/>
</dbReference>
<accession>A0A834P2A8</accession>